<dbReference type="InterPro" id="IPR002372">
    <property type="entry name" value="PQQ_rpt_dom"/>
</dbReference>
<keyword evidence="3" id="KW-1185">Reference proteome</keyword>
<evidence type="ECO:0000313" key="3">
    <source>
        <dbReference type="Proteomes" id="UP000537130"/>
    </source>
</evidence>
<organism evidence="2 3">
    <name type="scientific">Litorivivens lipolytica</name>
    <dbReference type="NCBI Taxonomy" id="1524264"/>
    <lineage>
        <taxon>Bacteria</taxon>
        <taxon>Pseudomonadati</taxon>
        <taxon>Pseudomonadota</taxon>
        <taxon>Gammaproteobacteria</taxon>
        <taxon>Litorivivens</taxon>
    </lineage>
</organism>
<name>A0A7W4Z7H0_9GAMM</name>
<dbReference type="InterPro" id="IPR011047">
    <property type="entry name" value="Quinoprotein_ADH-like_sf"/>
</dbReference>
<dbReference type="Proteomes" id="UP000537130">
    <property type="component" value="Unassembled WGS sequence"/>
</dbReference>
<dbReference type="InterPro" id="IPR018391">
    <property type="entry name" value="PQQ_b-propeller_rpt"/>
</dbReference>
<evidence type="ECO:0000313" key="2">
    <source>
        <dbReference type="EMBL" id="MBB3047911.1"/>
    </source>
</evidence>
<dbReference type="AlphaFoldDB" id="A0A7W4Z7H0"/>
<dbReference type="EMBL" id="JACHWY010000002">
    <property type="protein sequence ID" value="MBB3047911.1"/>
    <property type="molecule type" value="Genomic_DNA"/>
</dbReference>
<protein>
    <submittedName>
        <fullName evidence="2">Outer membrane protein assembly factor BamB</fullName>
    </submittedName>
</protein>
<dbReference type="Pfam" id="PF13360">
    <property type="entry name" value="PQQ_2"/>
    <property type="match status" value="1"/>
</dbReference>
<evidence type="ECO:0000259" key="1">
    <source>
        <dbReference type="Pfam" id="PF13360"/>
    </source>
</evidence>
<dbReference type="SMART" id="SM00564">
    <property type="entry name" value="PQQ"/>
    <property type="match status" value="4"/>
</dbReference>
<dbReference type="SUPFAM" id="SSF50998">
    <property type="entry name" value="Quinoprotein alcohol dehydrogenase-like"/>
    <property type="match status" value="1"/>
</dbReference>
<reference evidence="2 3" key="1">
    <citation type="submission" date="2020-08" db="EMBL/GenBank/DDBJ databases">
        <title>Genomic Encyclopedia of Type Strains, Phase III (KMG-III): the genomes of soil and plant-associated and newly described type strains.</title>
        <authorList>
            <person name="Whitman W."/>
        </authorList>
    </citation>
    <scope>NUCLEOTIDE SEQUENCE [LARGE SCALE GENOMIC DNA]</scope>
    <source>
        <strain evidence="2 3">CECT 8654</strain>
    </source>
</reference>
<feature type="domain" description="Pyrrolo-quinoline quinone repeat" evidence="1">
    <location>
        <begin position="280"/>
        <end position="355"/>
    </location>
</feature>
<dbReference type="RefSeq" id="WP_183410664.1">
    <property type="nucleotide sequence ID" value="NZ_JACHWY010000002.1"/>
</dbReference>
<sequence length="440" mass="47257">MALGFFSQTVAATSPEPYANSHWVSVHGDSHNSDYVPLSPSTKVEPYWEALEGAAIFVGPIFDTQGQLYVPTGRGQGTSHLHAFSRDGKLLWETPPMQSLDDVDYGAVISAPIIDTDNNVYSNDLNQLWSFTPEGEKRWVVNFKDHRIDGLFITPVFHPNGWIGGVSSDGKVAFFHRDSGKLAAPVLTLPVSQGKPSADLPPGIWQGGLIAEVFHQPLWDILYGRNMAVTNTPAIHNTSGRLFITSAAENPEDGVLFGIDIADSKIKIAFATPMGGGSGTSPAISPDGKLVYAIDDHGVMIAVDSESGDVKWSASDTMGQASPSIGPDGTVYSFNGEQGTIVAIDGKTGAIKWRRDYHHVAKEQLNWHLLFDRVATVDGLITVTDTGLWTFLDLCYQVDLGATPFPQPRKVVVAQIDPGSGEVIATFDSRDASGACCPGC</sequence>
<accession>A0A7W4Z7H0</accession>
<dbReference type="PANTHER" id="PTHR34512">
    <property type="entry name" value="CELL SURFACE PROTEIN"/>
    <property type="match status" value="1"/>
</dbReference>
<gene>
    <name evidence="2" type="ORF">FHR99_002177</name>
</gene>
<proteinExistence type="predicted"/>
<dbReference type="PANTHER" id="PTHR34512:SF30">
    <property type="entry name" value="OUTER MEMBRANE PROTEIN ASSEMBLY FACTOR BAMB"/>
    <property type="match status" value="1"/>
</dbReference>
<comment type="caution">
    <text evidence="2">The sequence shown here is derived from an EMBL/GenBank/DDBJ whole genome shotgun (WGS) entry which is preliminary data.</text>
</comment>
<dbReference type="Gene3D" id="2.130.10.10">
    <property type="entry name" value="YVTN repeat-like/Quinoprotein amine dehydrogenase"/>
    <property type="match status" value="2"/>
</dbReference>
<dbReference type="InterPro" id="IPR015943">
    <property type="entry name" value="WD40/YVTN_repeat-like_dom_sf"/>
</dbReference>